<dbReference type="PROSITE" id="PS51186">
    <property type="entry name" value="GNAT"/>
    <property type="match status" value="1"/>
</dbReference>
<proteinExistence type="predicted"/>
<organism evidence="2 3">
    <name type="scientific">Thraustotheca clavata</name>
    <dbReference type="NCBI Taxonomy" id="74557"/>
    <lineage>
        <taxon>Eukaryota</taxon>
        <taxon>Sar</taxon>
        <taxon>Stramenopiles</taxon>
        <taxon>Oomycota</taxon>
        <taxon>Saprolegniomycetes</taxon>
        <taxon>Saprolegniales</taxon>
        <taxon>Achlyaceae</taxon>
        <taxon>Thraustotheca</taxon>
    </lineage>
</organism>
<name>A0A1V9ZV95_9STRA</name>
<dbReference type="Pfam" id="PF00583">
    <property type="entry name" value="Acetyltransf_1"/>
    <property type="match status" value="1"/>
</dbReference>
<feature type="domain" description="N-acetyltransferase" evidence="1">
    <location>
        <begin position="118"/>
        <end position="255"/>
    </location>
</feature>
<dbReference type="Gene3D" id="3.40.630.30">
    <property type="match status" value="1"/>
</dbReference>
<dbReference type="SUPFAM" id="SSF55729">
    <property type="entry name" value="Acyl-CoA N-acyltransferases (Nat)"/>
    <property type="match status" value="1"/>
</dbReference>
<dbReference type="EMBL" id="JNBS01001325">
    <property type="protein sequence ID" value="OQS01942.1"/>
    <property type="molecule type" value="Genomic_DNA"/>
</dbReference>
<dbReference type="Proteomes" id="UP000243217">
    <property type="component" value="Unassembled WGS sequence"/>
</dbReference>
<dbReference type="CDD" id="cd04301">
    <property type="entry name" value="NAT_SF"/>
    <property type="match status" value="1"/>
</dbReference>
<accession>A0A1V9ZV95</accession>
<dbReference type="InterPro" id="IPR016181">
    <property type="entry name" value="Acyl_CoA_acyltransferase"/>
</dbReference>
<dbReference type="InterPro" id="IPR000182">
    <property type="entry name" value="GNAT_dom"/>
</dbReference>
<evidence type="ECO:0000313" key="3">
    <source>
        <dbReference type="Proteomes" id="UP000243217"/>
    </source>
</evidence>
<evidence type="ECO:0000313" key="2">
    <source>
        <dbReference type="EMBL" id="OQS01942.1"/>
    </source>
</evidence>
<sequence>MNDELYTTSVKAMEWDETLSMSIAQEIFPMTTLAFYQLIKPARVFLLDHVGEDLQSDLESLIASTPKPTTISTSFPKRVPASIMEDLGFEYSPGQTIRLMLLDDNDSVSPVPAGVIIQKIASLDDKEMWEERILVEAELFQYPPTGYIDRLRVGLATMFENDTHFLAFDNIKVIGYMTMRYTRGIAYLQGAGVLEPYRRQGITRHLLDLAKQDAKSKNFISMVTTGWNDAAEATWASLGFTTVLGTLETWTLKLT</sequence>
<reference evidence="2 3" key="1">
    <citation type="journal article" date="2014" name="Genome Biol. Evol.">
        <title>The secreted proteins of Achlya hypogyna and Thraustotheca clavata identify the ancestral oomycete secretome and reveal gene acquisitions by horizontal gene transfer.</title>
        <authorList>
            <person name="Misner I."/>
            <person name="Blouin N."/>
            <person name="Leonard G."/>
            <person name="Richards T.A."/>
            <person name="Lane C.E."/>
        </authorList>
    </citation>
    <scope>NUCLEOTIDE SEQUENCE [LARGE SCALE GENOMIC DNA]</scope>
    <source>
        <strain evidence="2 3">ATCC 34112</strain>
    </source>
</reference>
<dbReference type="AlphaFoldDB" id="A0A1V9ZV95"/>
<gene>
    <name evidence="2" type="ORF">THRCLA_05634</name>
</gene>
<evidence type="ECO:0000259" key="1">
    <source>
        <dbReference type="PROSITE" id="PS51186"/>
    </source>
</evidence>
<protein>
    <recommendedName>
        <fullName evidence="1">N-acetyltransferase domain-containing protein</fullName>
    </recommendedName>
</protein>
<dbReference type="OrthoDB" id="2102940at2759"/>
<keyword evidence="3" id="KW-1185">Reference proteome</keyword>
<comment type="caution">
    <text evidence="2">The sequence shown here is derived from an EMBL/GenBank/DDBJ whole genome shotgun (WGS) entry which is preliminary data.</text>
</comment>
<dbReference type="GO" id="GO:0016747">
    <property type="term" value="F:acyltransferase activity, transferring groups other than amino-acyl groups"/>
    <property type="evidence" value="ECO:0007669"/>
    <property type="project" value="InterPro"/>
</dbReference>